<dbReference type="AlphaFoldDB" id="A0AB39HKL5"/>
<evidence type="ECO:0008006" key="3">
    <source>
        <dbReference type="Google" id="ProtNLM"/>
    </source>
</evidence>
<dbReference type="PANTHER" id="PTHR30251:SF4">
    <property type="entry name" value="SLR1668 PROTEIN"/>
    <property type="match status" value="1"/>
</dbReference>
<name>A0AB39HKL5_9VIBR</name>
<reference evidence="2" key="1">
    <citation type="submission" date="2024-07" db="EMBL/GenBank/DDBJ databases">
        <title>Genome Analysis of a Potential Novel Vibrio Species Secreting pH- and Thermo-stable Alginate Lyase and its Application in Producing Alginate Oligosaccharides.</title>
        <authorList>
            <person name="Huang H."/>
            <person name="Bao K."/>
        </authorList>
    </citation>
    <scope>NUCLEOTIDE SEQUENCE</scope>
    <source>
        <strain evidence="2">HB236076</strain>
        <plasmid evidence="2">p-HB236076</plasmid>
    </source>
</reference>
<sequence>MFNKFLLLSYFIALPALANFNISPISISLSVGEKSGSYTLENLSQRKAAYQIQAVTREIFSNGEENLQETKLIRVFPSKIILSPGQKKRIKVIYLGKKNIAKEQSFRVLFNSLDLDVSDSLKTTGVITKYNFATTFYVTPKDAEADLNTHIVKKNNRYQLQLKNRGSKHIILRNWKLDLVNNQAKQRYSGDLPDVNILAGNELYIPLTGISGQYQTANIVTQ</sequence>
<accession>A0AB39HKL5</accession>
<dbReference type="PANTHER" id="PTHR30251">
    <property type="entry name" value="PILUS ASSEMBLY CHAPERONE"/>
    <property type="match status" value="1"/>
</dbReference>
<gene>
    <name evidence="2" type="ORF">AB0763_13655</name>
</gene>
<dbReference type="Gene3D" id="2.60.40.10">
    <property type="entry name" value="Immunoglobulins"/>
    <property type="match status" value="1"/>
</dbReference>
<dbReference type="RefSeq" id="WP_306099740.1">
    <property type="nucleotide sequence ID" value="NZ_CP162602.1"/>
</dbReference>
<geneLocation type="plasmid" evidence="2">
    <name>p-HB236076</name>
</geneLocation>
<dbReference type="InterPro" id="IPR050643">
    <property type="entry name" value="Periplasmic_pilus_chap"/>
</dbReference>
<dbReference type="KEGG" id="vih:AB0763_13655"/>
<keyword evidence="2" id="KW-0614">Plasmid</keyword>
<dbReference type="EMBL" id="CP162602">
    <property type="protein sequence ID" value="XDK26826.1"/>
    <property type="molecule type" value="Genomic_DNA"/>
</dbReference>
<organism evidence="2">
    <name type="scientific">Vibrio sp. HB236076</name>
    <dbReference type="NCBI Taxonomy" id="3232307"/>
    <lineage>
        <taxon>Bacteria</taxon>
        <taxon>Pseudomonadati</taxon>
        <taxon>Pseudomonadota</taxon>
        <taxon>Gammaproteobacteria</taxon>
        <taxon>Vibrionales</taxon>
        <taxon>Vibrionaceae</taxon>
        <taxon>Vibrio</taxon>
    </lineage>
</organism>
<dbReference type="InterPro" id="IPR008962">
    <property type="entry name" value="PapD-like_sf"/>
</dbReference>
<evidence type="ECO:0000313" key="2">
    <source>
        <dbReference type="EMBL" id="XDK26826.1"/>
    </source>
</evidence>
<feature type="chain" id="PRO_5044350027" description="Pili assembly chaperone N-terminal domain-containing protein" evidence="1">
    <location>
        <begin position="19"/>
        <end position="222"/>
    </location>
</feature>
<protein>
    <recommendedName>
        <fullName evidence="3">Pili assembly chaperone N-terminal domain-containing protein</fullName>
    </recommendedName>
</protein>
<evidence type="ECO:0000256" key="1">
    <source>
        <dbReference type="SAM" id="SignalP"/>
    </source>
</evidence>
<feature type="signal peptide" evidence="1">
    <location>
        <begin position="1"/>
        <end position="18"/>
    </location>
</feature>
<dbReference type="InterPro" id="IPR013783">
    <property type="entry name" value="Ig-like_fold"/>
</dbReference>
<keyword evidence="1" id="KW-0732">Signal</keyword>
<dbReference type="SUPFAM" id="SSF49354">
    <property type="entry name" value="PapD-like"/>
    <property type="match status" value="1"/>
</dbReference>
<proteinExistence type="predicted"/>